<sequence length="60" mass="7065">MTKILSYIWDAHHTWVLRVNVYMLSVGDPEVYRCSRRWDVLFATALRRQQLRGGREGEAG</sequence>
<dbReference type="EMBL" id="VSRR010038074">
    <property type="protein sequence ID" value="MPC74024.1"/>
    <property type="molecule type" value="Genomic_DNA"/>
</dbReference>
<evidence type="ECO:0000313" key="2">
    <source>
        <dbReference type="Proteomes" id="UP000324222"/>
    </source>
</evidence>
<protein>
    <submittedName>
        <fullName evidence="1">Uncharacterized protein</fullName>
    </submittedName>
</protein>
<dbReference type="Proteomes" id="UP000324222">
    <property type="component" value="Unassembled WGS sequence"/>
</dbReference>
<dbReference type="AlphaFoldDB" id="A0A5B7HZV3"/>
<reference evidence="1 2" key="1">
    <citation type="submission" date="2019-05" db="EMBL/GenBank/DDBJ databases">
        <title>Another draft genome of Portunus trituberculatus and its Hox gene families provides insights of decapod evolution.</title>
        <authorList>
            <person name="Jeong J.-H."/>
            <person name="Song I."/>
            <person name="Kim S."/>
            <person name="Choi T."/>
            <person name="Kim D."/>
            <person name="Ryu S."/>
            <person name="Kim W."/>
        </authorList>
    </citation>
    <scope>NUCLEOTIDE SEQUENCE [LARGE SCALE GENOMIC DNA]</scope>
    <source>
        <tissue evidence="1">Muscle</tissue>
    </source>
</reference>
<organism evidence="1 2">
    <name type="scientific">Portunus trituberculatus</name>
    <name type="common">Swimming crab</name>
    <name type="synonym">Neptunus trituberculatus</name>
    <dbReference type="NCBI Taxonomy" id="210409"/>
    <lineage>
        <taxon>Eukaryota</taxon>
        <taxon>Metazoa</taxon>
        <taxon>Ecdysozoa</taxon>
        <taxon>Arthropoda</taxon>
        <taxon>Crustacea</taxon>
        <taxon>Multicrustacea</taxon>
        <taxon>Malacostraca</taxon>
        <taxon>Eumalacostraca</taxon>
        <taxon>Eucarida</taxon>
        <taxon>Decapoda</taxon>
        <taxon>Pleocyemata</taxon>
        <taxon>Brachyura</taxon>
        <taxon>Eubrachyura</taxon>
        <taxon>Portunoidea</taxon>
        <taxon>Portunidae</taxon>
        <taxon>Portuninae</taxon>
        <taxon>Portunus</taxon>
    </lineage>
</organism>
<accession>A0A5B7HZV3</accession>
<comment type="caution">
    <text evidence="1">The sequence shown here is derived from an EMBL/GenBank/DDBJ whole genome shotgun (WGS) entry which is preliminary data.</text>
</comment>
<evidence type="ECO:0000313" key="1">
    <source>
        <dbReference type="EMBL" id="MPC74024.1"/>
    </source>
</evidence>
<proteinExistence type="predicted"/>
<gene>
    <name evidence="1" type="ORF">E2C01_068369</name>
</gene>
<keyword evidence="2" id="KW-1185">Reference proteome</keyword>
<name>A0A5B7HZV3_PORTR</name>